<dbReference type="InterPro" id="IPR003653">
    <property type="entry name" value="Peptidase_C48_C"/>
</dbReference>
<protein>
    <recommendedName>
        <fullName evidence="3">Ubiquitin-like protease family profile domain-containing protein</fullName>
    </recommendedName>
</protein>
<dbReference type="Proteomes" id="UP000503320">
    <property type="component" value="Chromosome"/>
</dbReference>
<sequence>MEEFEYIQKAIEILYIQDDLLAVISLTKFRGEEDIYNKTKENLKKFTEALKEKDDIIIGQGSSTVTLAQIIRALENPNKKNRALAIIQAHHEIIVEEIYRKYCLAKQKNSSLTSMESSIKNINIFHLARNLILSFYGSDVLANLATSLHEIAKDEESGYIFAFECLNTSENAPFHIFDLLMPTEVTTTVAGNQGTFLEKIERDYSNFSKKIPKGLPQITLESNFHYQTLYYILCYFKDNLSYKFVYDKIKESNKAPEIYYIIDKDIYKKLPKKLENDNISSKLNSVLANAESIQNKTNSYFKEIEKIKNKALRLKEQKKNKVNVSLKQSIILMTLSLTIAMLQELSERLSKLAPTVAKTPKIPKRHEVNADKLPRFIKWKEALDKFIESLDNKTDNFLYLIYYKLMSAILSEYDETSKIYNDIFTNTPFDDTTIRTIVTEKSKLIANIQKNPLMLMDSICSDQNLDIETQDVIANFFKDANSSIVPITQNCIEEFCCILPNTHMRQQYQEIAKRTNKHPLYPLITIYCEWYKLRAFINFFENFGNNLSSYYIGIESVKGDDFEILYRDFIYLNYLFSSIYDELDPSTQSMVLKFLSIFSIKPENPNHHIGFKRLAVIESLIFTSKKFDALELEKYFTTKKNVKISSKCILFIRSLSERKDGVSLIEINQDNHVLAYKKDNKTLFKLTLSHNEYNEIKEELQQLQELGDQTAVIALAAIIFMKKYFDSFLIDTDLPKVKFKGFYTNEIFAAFRQVKLKSDPVSSFIDLKENCIALENLMFDLSKYTRKSAKKKSPKAVENKKIRATNYILEKCDFYKRYFLESGSKLDRLELNVLEDFIMNIRKLLEDKDITKATVGESKCKANLKKAVTVFSELYYKLTHIDQCYFSQYTVTSLKPFKPNDMFTDNMAYYLSKTFVRNEESSLTRHQNLNPYNIPERFNKEESKTALEVANIETSLHKFNYENDQKMLGAFYDKEIEQEVIPHNIDNRFYVFLRILAEMSEYYMDAIINIFGESFDKKDHDRYEKFLDKLIIDFQLAINTDFKTTKLDKIIKEFKISMLELDIYVNFTLKTQKSKGFEHNNSLDLSKLETFISSSRSRLKIGSFDKIKFYSSSYKEFSLIDKFTRTTDELNKIYSFMKENKNFIIISYSDLLTIYELRNEEALTNYLNNPDTEEKHILNRILFDPSTTSYDLSSFKSSIDRYHEYLSNNIILPDYDVDSIVLPCGLLNYEYEQIITIICQDILENRKNYKGVLNFKWWHLTLIGEVIDYLYTTSHLAKGIKEIQKILNDENEPDLQRKIDKIIEVADTRLKKNNKRRDDVRNVYEFLTRDLSNYISKQKQISKSKPTIKFDFLNKRSRSFHYKYDSSNLGHSPPRSNQRGPVIEEININHPQVKEISKNLAPLYLLDDEMRSSVALEIVSDVNSHDIERASLVSSGFIDVCIGKRHLSGQINLNPAEKFYIKPCRCVTKNELEGPIVPDILKLTRSLGAFGNNLILLPISFNNWHFILLIIDIKHRTLYFFDSYGDQRVNWAKDVIKKIPELRNYNLIALIDNFQQNNDCGFLVLHFIDYIYMHNDLNMNMLQVYNAMRRNYDSNFLRQYFCSFAGEPFANSSDFLNFFESNQMYESNKKYAELY</sequence>
<evidence type="ECO:0000259" key="3">
    <source>
        <dbReference type="PROSITE" id="PS50600"/>
    </source>
</evidence>
<name>A0A6M3HXS3_9GAMM</name>
<dbReference type="GO" id="GO:0006508">
    <property type="term" value="P:proteolysis"/>
    <property type="evidence" value="ECO:0007669"/>
    <property type="project" value="UniProtKB-KW"/>
</dbReference>
<keyword evidence="1" id="KW-0645">Protease</keyword>
<dbReference type="RefSeq" id="WP_172107069.1">
    <property type="nucleotide sequence ID" value="NZ_CP038017.1"/>
</dbReference>
<keyword evidence="5" id="KW-1185">Reference proteome</keyword>
<organism evidence="4 5">
    <name type="scientific">Allofrancisella frigidaquae</name>
    <dbReference type="NCBI Taxonomy" id="1085644"/>
    <lineage>
        <taxon>Bacteria</taxon>
        <taxon>Pseudomonadati</taxon>
        <taxon>Pseudomonadota</taxon>
        <taxon>Gammaproteobacteria</taxon>
        <taxon>Thiotrichales</taxon>
        <taxon>Francisellaceae</taxon>
        <taxon>Allofrancisella</taxon>
    </lineage>
</organism>
<dbReference type="GO" id="GO:0008234">
    <property type="term" value="F:cysteine-type peptidase activity"/>
    <property type="evidence" value="ECO:0007669"/>
    <property type="project" value="InterPro"/>
</dbReference>
<dbReference type="Gene3D" id="3.40.395.10">
    <property type="entry name" value="Adenoviral Proteinase, Chain A"/>
    <property type="match status" value="1"/>
</dbReference>
<accession>A0A6M3HXS3</accession>
<gene>
    <name evidence="4" type="ORF">E3E15_06720</name>
</gene>
<reference evidence="4 5" key="1">
    <citation type="submission" date="2019-03" db="EMBL/GenBank/DDBJ databases">
        <title>Complete Genome Sequence of Allofrancisella frigidaquae Strain SYSU 10HL1970 Isolated from Water-Cooling Systems in China.</title>
        <authorList>
            <person name="Ohrman C."/>
            <person name="Uneklint I."/>
            <person name="Sjodin A."/>
        </authorList>
    </citation>
    <scope>NUCLEOTIDE SEQUENCE [LARGE SCALE GENOMIC DNA]</scope>
    <source>
        <strain evidence="4 5">SYSU 10HL1970</strain>
    </source>
</reference>
<evidence type="ECO:0000256" key="1">
    <source>
        <dbReference type="ARBA" id="ARBA00022670"/>
    </source>
</evidence>
<dbReference type="InterPro" id="IPR038765">
    <property type="entry name" value="Papain-like_cys_pep_sf"/>
</dbReference>
<dbReference type="SUPFAM" id="SSF54001">
    <property type="entry name" value="Cysteine proteinases"/>
    <property type="match status" value="1"/>
</dbReference>
<evidence type="ECO:0000313" key="5">
    <source>
        <dbReference type="Proteomes" id="UP000503320"/>
    </source>
</evidence>
<evidence type="ECO:0000256" key="2">
    <source>
        <dbReference type="ARBA" id="ARBA00022801"/>
    </source>
</evidence>
<dbReference type="EMBL" id="CP038017">
    <property type="protein sequence ID" value="QIV95052.1"/>
    <property type="molecule type" value="Genomic_DNA"/>
</dbReference>
<feature type="domain" description="Ubiquitin-like protease family profile" evidence="3">
    <location>
        <begin position="1386"/>
        <end position="1571"/>
    </location>
</feature>
<keyword evidence="2" id="KW-0378">Hydrolase</keyword>
<dbReference type="PROSITE" id="PS50600">
    <property type="entry name" value="ULP_PROTEASE"/>
    <property type="match status" value="1"/>
</dbReference>
<proteinExistence type="predicted"/>
<dbReference type="KEGG" id="afri:E3E15_06720"/>
<evidence type="ECO:0000313" key="4">
    <source>
        <dbReference type="EMBL" id="QIV95052.1"/>
    </source>
</evidence>